<organism evidence="1 2">
    <name type="scientific">Solanum bulbocastanum</name>
    <name type="common">Wild potato</name>
    <dbReference type="NCBI Taxonomy" id="147425"/>
    <lineage>
        <taxon>Eukaryota</taxon>
        <taxon>Viridiplantae</taxon>
        <taxon>Streptophyta</taxon>
        <taxon>Embryophyta</taxon>
        <taxon>Tracheophyta</taxon>
        <taxon>Spermatophyta</taxon>
        <taxon>Magnoliopsida</taxon>
        <taxon>eudicotyledons</taxon>
        <taxon>Gunneridae</taxon>
        <taxon>Pentapetalae</taxon>
        <taxon>asterids</taxon>
        <taxon>lamiids</taxon>
        <taxon>Solanales</taxon>
        <taxon>Solanaceae</taxon>
        <taxon>Solanoideae</taxon>
        <taxon>Solaneae</taxon>
        <taxon>Solanum</taxon>
    </lineage>
</organism>
<reference evidence="1 2" key="1">
    <citation type="submission" date="2024-02" db="EMBL/GenBank/DDBJ databases">
        <title>de novo genome assembly of Solanum bulbocastanum strain 11H21.</title>
        <authorList>
            <person name="Hosaka A.J."/>
        </authorList>
    </citation>
    <scope>NUCLEOTIDE SEQUENCE [LARGE SCALE GENOMIC DNA]</scope>
    <source>
        <tissue evidence="1">Young leaves</tissue>
    </source>
</reference>
<comment type="caution">
    <text evidence="1">The sequence shown here is derived from an EMBL/GenBank/DDBJ whole genome shotgun (WGS) entry which is preliminary data.</text>
</comment>
<name>A0AAN8Y1M7_SOLBU</name>
<sequence length="26" mass="3080">MKYCLQMWFPGVSHELDKVLDTVCHV</sequence>
<accession>A0AAN8Y1M7</accession>
<evidence type="ECO:0000313" key="1">
    <source>
        <dbReference type="EMBL" id="KAK6775647.1"/>
    </source>
</evidence>
<evidence type="ECO:0000313" key="2">
    <source>
        <dbReference type="Proteomes" id="UP001371456"/>
    </source>
</evidence>
<gene>
    <name evidence="1" type="ORF">RDI58_026648</name>
</gene>
<dbReference type="AlphaFoldDB" id="A0AAN8Y1M7"/>
<dbReference type="Proteomes" id="UP001371456">
    <property type="component" value="Unassembled WGS sequence"/>
</dbReference>
<dbReference type="EMBL" id="JBANQN010000011">
    <property type="protein sequence ID" value="KAK6775647.1"/>
    <property type="molecule type" value="Genomic_DNA"/>
</dbReference>
<protein>
    <submittedName>
        <fullName evidence="1">Uncharacterized protein</fullName>
    </submittedName>
</protein>
<proteinExistence type="predicted"/>
<keyword evidence="2" id="KW-1185">Reference proteome</keyword>